<dbReference type="InterPro" id="IPR010987">
    <property type="entry name" value="Glutathione-S-Trfase_C-like"/>
</dbReference>
<evidence type="ECO:0000259" key="2">
    <source>
        <dbReference type="PROSITE" id="PS50405"/>
    </source>
</evidence>
<dbReference type="Gene3D" id="1.20.1050.10">
    <property type="match status" value="1"/>
</dbReference>
<organism evidence="3 4">
    <name type="scientific">Sediminicoccus rosea</name>
    <dbReference type="NCBI Taxonomy" id="1225128"/>
    <lineage>
        <taxon>Bacteria</taxon>
        <taxon>Pseudomonadati</taxon>
        <taxon>Pseudomonadota</taxon>
        <taxon>Alphaproteobacteria</taxon>
        <taxon>Acetobacterales</taxon>
        <taxon>Roseomonadaceae</taxon>
        <taxon>Sediminicoccus</taxon>
    </lineage>
</organism>
<dbReference type="Pfam" id="PF13410">
    <property type="entry name" value="GST_C_2"/>
    <property type="match status" value="1"/>
</dbReference>
<dbReference type="CDD" id="cd03056">
    <property type="entry name" value="GST_N_4"/>
    <property type="match status" value="1"/>
</dbReference>
<dbReference type="Proteomes" id="UP001305521">
    <property type="component" value="Chromosome"/>
</dbReference>
<reference evidence="3 4" key="1">
    <citation type="submission" date="2023-11" db="EMBL/GenBank/DDBJ databases">
        <title>Arctic aerobic anoxygenic photoheterotroph Sediminicoccus rosea KRV36 adapts its photosynthesis to long days of polar summer.</title>
        <authorList>
            <person name="Tomasch J."/>
            <person name="Kopejtka K."/>
            <person name="Bily T."/>
            <person name="Gardiner A.T."/>
            <person name="Gardian Z."/>
            <person name="Shivaramu S."/>
            <person name="Koblizek M."/>
            <person name="Engelhardt F."/>
            <person name="Kaftan D."/>
        </authorList>
    </citation>
    <scope>NUCLEOTIDE SEQUENCE [LARGE SCALE GENOMIC DNA]</scope>
    <source>
        <strain evidence="3 4">R-30</strain>
    </source>
</reference>
<dbReference type="EMBL" id="CP137852">
    <property type="protein sequence ID" value="WPB85494.1"/>
    <property type="molecule type" value="Genomic_DNA"/>
</dbReference>
<evidence type="ECO:0000259" key="1">
    <source>
        <dbReference type="PROSITE" id="PS50404"/>
    </source>
</evidence>
<dbReference type="GO" id="GO:0004364">
    <property type="term" value="F:glutathione transferase activity"/>
    <property type="evidence" value="ECO:0007669"/>
    <property type="project" value="UniProtKB-EC"/>
</dbReference>
<proteinExistence type="predicted"/>
<dbReference type="RefSeq" id="WP_318649465.1">
    <property type="nucleotide sequence ID" value="NZ_CP137852.1"/>
</dbReference>
<accession>A0ABZ0PIK7</accession>
<dbReference type="PROSITE" id="PS50405">
    <property type="entry name" value="GST_CTER"/>
    <property type="match status" value="1"/>
</dbReference>
<keyword evidence="4" id="KW-1185">Reference proteome</keyword>
<dbReference type="PANTHER" id="PTHR44051:SF2">
    <property type="entry name" value="HYPOTHETICAL GLUTATHIONE S-TRANSFERASE LIKE PROTEIN"/>
    <property type="match status" value="1"/>
</dbReference>
<dbReference type="PANTHER" id="PTHR44051">
    <property type="entry name" value="GLUTATHIONE S-TRANSFERASE-RELATED"/>
    <property type="match status" value="1"/>
</dbReference>
<protein>
    <submittedName>
        <fullName evidence="3">Glutathione S-transferase</fullName>
        <ecNumber evidence="3">2.5.1.18</ecNumber>
    </submittedName>
</protein>
<dbReference type="InterPro" id="IPR004045">
    <property type="entry name" value="Glutathione_S-Trfase_N"/>
</dbReference>
<dbReference type="Gene3D" id="3.40.30.10">
    <property type="entry name" value="Glutaredoxin"/>
    <property type="match status" value="1"/>
</dbReference>
<dbReference type="InterPro" id="IPR036282">
    <property type="entry name" value="Glutathione-S-Trfase_C_sf"/>
</dbReference>
<feature type="domain" description="GST C-terminal" evidence="2">
    <location>
        <begin position="84"/>
        <end position="209"/>
    </location>
</feature>
<dbReference type="EC" id="2.5.1.18" evidence="3"/>
<dbReference type="SFLD" id="SFLDS00019">
    <property type="entry name" value="Glutathione_Transferase_(cytos"/>
    <property type="match status" value="1"/>
</dbReference>
<dbReference type="PROSITE" id="PS50404">
    <property type="entry name" value="GST_NTER"/>
    <property type="match status" value="1"/>
</dbReference>
<keyword evidence="3" id="KW-0808">Transferase</keyword>
<evidence type="ECO:0000313" key="3">
    <source>
        <dbReference type="EMBL" id="WPB85494.1"/>
    </source>
</evidence>
<name>A0ABZ0PIK7_9PROT</name>
<sequence>MAAFRLHCFPESGGCYKVALMLALCGAEWEGIPVDYYHGETRTPEWRARVSVMGEVPVLEHAGRSRTQSGVILTYLSRELGRFAAADAEEQLRWLFFDNHKFTSYLATWRWLHSFTANADPAVVAAFRARAENAFRVVEAQLEGRNFLLGDAPCIADISMQGYLHFPQEEWPLDMAAFPNISGWIARFRAMPGWKAPYELIPGARFPKP</sequence>
<dbReference type="InterPro" id="IPR036249">
    <property type="entry name" value="Thioredoxin-like_sf"/>
</dbReference>
<dbReference type="InterPro" id="IPR040079">
    <property type="entry name" value="Glutathione_S-Trfase"/>
</dbReference>
<dbReference type="SUPFAM" id="SSF52833">
    <property type="entry name" value="Thioredoxin-like"/>
    <property type="match status" value="1"/>
</dbReference>
<dbReference type="Pfam" id="PF02798">
    <property type="entry name" value="GST_N"/>
    <property type="match status" value="1"/>
</dbReference>
<feature type="domain" description="GST N-terminal" evidence="1">
    <location>
        <begin position="2"/>
        <end position="84"/>
    </location>
</feature>
<dbReference type="SFLD" id="SFLDG00358">
    <property type="entry name" value="Main_(cytGST)"/>
    <property type="match status" value="1"/>
</dbReference>
<dbReference type="SUPFAM" id="SSF47616">
    <property type="entry name" value="GST C-terminal domain-like"/>
    <property type="match status" value="1"/>
</dbReference>
<gene>
    <name evidence="3" type="ORF">R9Z33_01150</name>
</gene>
<evidence type="ECO:0000313" key="4">
    <source>
        <dbReference type="Proteomes" id="UP001305521"/>
    </source>
</evidence>